<dbReference type="InterPro" id="IPR036259">
    <property type="entry name" value="MFS_trans_sf"/>
</dbReference>
<dbReference type="Gene3D" id="1.20.1250.20">
    <property type="entry name" value="MFS general substrate transporter like domains"/>
    <property type="match status" value="2"/>
</dbReference>
<dbReference type="PANTHER" id="PTHR23534">
    <property type="entry name" value="MFS PERMEASE"/>
    <property type="match status" value="1"/>
</dbReference>
<keyword evidence="1" id="KW-0472">Membrane</keyword>
<dbReference type="SUPFAM" id="SSF103473">
    <property type="entry name" value="MFS general substrate transporter"/>
    <property type="match status" value="1"/>
</dbReference>
<feature type="transmembrane region" description="Helical" evidence="1">
    <location>
        <begin position="20"/>
        <end position="40"/>
    </location>
</feature>
<evidence type="ECO:0000313" key="3">
    <source>
        <dbReference type="EMBL" id="CAB4580449.1"/>
    </source>
</evidence>
<feature type="transmembrane region" description="Helical" evidence="1">
    <location>
        <begin position="101"/>
        <end position="119"/>
    </location>
</feature>
<evidence type="ECO:0000256" key="1">
    <source>
        <dbReference type="SAM" id="Phobius"/>
    </source>
</evidence>
<proteinExistence type="predicted"/>
<feature type="transmembrane region" description="Helical" evidence="1">
    <location>
        <begin position="140"/>
        <end position="156"/>
    </location>
</feature>
<feature type="transmembrane region" description="Helical" evidence="1">
    <location>
        <begin position="382"/>
        <end position="400"/>
    </location>
</feature>
<feature type="transmembrane region" description="Helical" evidence="1">
    <location>
        <begin position="46"/>
        <end position="64"/>
    </location>
</feature>
<evidence type="ECO:0000259" key="2">
    <source>
        <dbReference type="PROSITE" id="PS50850"/>
    </source>
</evidence>
<feature type="domain" description="Major facilitator superfamily (MFS) profile" evidence="2">
    <location>
        <begin position="11"/>
        <end position="405"/>
    </location>
</feature>
<keyword evidence="1" id="KW-0812">Transmembrane</keyword>
<dbReference type="PROSITE" id="PS50850">
    <property type="entry name" value="MFS"/>
    <property type="match status" value="1"/>
</dbReference>
<dbReference type="AlphaFoldDB" id="A0A6J6EYQ4"/>
<dbReference type="InterPro" id="IPR020846">
    <property type="entry name" value="MFS_dom"/>
</dbReference>
<feature type="transmembrane region" description="Helical" evidence="1">
    <location>
        <begin position="294"/>
        <end position="314"/>
    </location>
</feature>
<feature type="transmembrane region" description="Helical" evidence="1">
    <location>
        <begin position="229"/>
        <end position="249"/>
    </location>
</feature>
<feature type="transmembrane region" description="Helical" evidence="1">
    <location>
        <begin position="320"/>
        <end position="344"/>
    </location>
</feature>
<name>A0A6J6EYQ4_9ZZZZ</name>
<feature type="transmembrane region" description="Helical" evidence="1">
    <location>
        <begin position="76"/>
        <end position="95"/>
    </location>
</feature>
<feature type="transmembrane region" description="Helical" evidence="1">
    <location>
        <begin position="356"/>
        <end position="376"/>
    </location>
</feature>
<dbReference type="GO" id="GO:0022857">
    <property type="term" value="F:transmembrane transporter activity"/>
    <property type="evidence" value="ECO:0007669"/>
    <property type="project" value="InterPro"/>
</dbReference>
<feature type="transmembrane region" description="Helical" evidence="1">
    <location>
        <begin position="261"/>
        <end position="282"/>
    </location>
</feature>
<feature type="transmembrane region" description="Helical" evidence="1">
    <location>
        <begin position="176"/>
        <end position="193"/>
    </location>
</feature>
<protein>
    <submittedName>
        <fullName evidence="3">Unannotated protein</fullName>
    </submittedName>
</protein>
<organism evidence="3">
    <name type="scientific">freshwater metagenome</name>
    <dbReference type="NCBI Taxonomy" id="449393"/>
    <lineage>
        <taxon>unclassified sequences</taxon>
        <taxon>metagenomes</taxon>
        <taxon>ecological metagenomes</taxon>
    </lineage>
</organism>
<dbReference type="Pfam" id="PF07690">
    <property type="entry name" value="MFS_1"/>
    <property type="match status" value="1"/>
</dbReference>
<keyword evidence="1" id="KW-1133">Transmembrane helix</keyword>
<dbReference type="PANTHER" id="PTHR23534:SF1">
    <property type="entry name" value="MAJOR FACILITATOR SUPERFAMILY PROTEIN"/>
    <property type="match status" value="1"/>
</dbReference>
<dbReference type="InterPro" id="IPR011701">
    <property type="entry name" value="MFS"/>
</dbReference>
<sequence>MTEVKTVQRRVLKVLASGQVLGGLGVASTVAAGSLLVAGITGSEAMAGLAQTSGVLGAAAMAIPLAKLTARGGRRLALTAGYALGALGALFAITGGTYRNIVLMLLGTFFVGAASAAGYQSRFAAVDLATDSSRARNLSIVVWGATIGAVAGPNLMEPAGYVALNLGLPQLVGPYLFASVTLSLAAIVLFTSLRPDPYLYAAKLADLPPQTHSKNIRIVLTEIRKIPNALLALLTIAIGHVVMVSIMVMTPVHMAHVDVQLRVIGIVISIHVAGMYAFSPVVGYLTDRIGRYRTIAIGLVLLLASAVISGSAAAAQSVQLAIGLFLLGLGWSATLIAGSTLLAESVPTEIKAGSQGVADLVMNLSGAAGGALAGVIIAISSYGWLCAVASVPVLLLAIYLQRVTKSN</sequence>
<accession>A0A6J6EYQ4</accession>
<dbReference type="EMBL" id="CAEZTT010000104">
    <property type="protein sequence ID" value="CAB4580449.1"/>
    <property type="molecule type" value="Genomic_DNA"/>
</dbReference>
<reference evidence="3" key="1">
    <citation type="submission" date="2020-05" db="EMBL/GenBank/DDBJ databases">
        <authorList>
            <person name="Chiriac C."/>
            <person name="Salcher M."/>
            <person name="Ghai R."/>
            <person name="Kavagutti S V."/>
        </authorList>
    </citation>
    <scope>NUCLEOTIDE SEQUENCE</scope>
</reference>
<gene>
    <name evidence="3" type="ORF">UFOPK1726_00879</name>
</gene>